<feature type="non-terminal residue" evidence="1">
    <location>
        <position position="105"/>
    </location>
</feature>
<comment type="caution">
    <text evidence="1">The sequence shown here is derived from an EMBL/GenBank/DDBJ whole genome shotgun (WGS) entry which is preliminary data.</text>
</comment>
<sequence>MLIRPNGIGIQMDSREHLIKVLNTPLVWEETPFDWHVDGGISHSLIIESVPPSIEGPRVEAALRPHGRVKRLRKHLDKAGNWFGHWLVILTTKPNKEPPKTITFN</sequence>
<evidence type="ECO:0000313" key="2">
    <source>
        <dbReference type="Proteomes" id="UP001145114"/>
    </source>
</evidence>
<keyword evidence="2" id="KW-1185">Reference proteome</keyword>
<accession>A0ACC1HQ99</accession>
<name>A0ACC1HQ99_9FUNG</name>
<dbReference type="Proteomes" id="UP001145114">
    <property type="component" value="Unassembled WGS sequence"/>
</dbReference>
<evidence type="ECO:0000313" key="1">
    <source>
        <dbReference type="EMBL" id="KAJ1676534.1"/>
    </source>
</evidence>
<dbReference type="EMBL" id="JAMZIH010003942">
    <property type="protein sequence ID" value="KAJ1676534.1"/>
    <property type="molecule type" value="Genomic_DNA"/>
</dbReference>
<reference evidence="1" key="1">
    <citation type="submission" date="2022-06" db="EMBL/GenBank/DDBJ databases">
        <title>Phylogenomic reconstructions and comparative analyses of Kickxellomycotina fungi.</title>
        <authorList>
            <person name="Reynolds N.K."/>
            <person name="Stajich J.E."/>
            <person name="Barry K."/>
            <person name="Grigoriev I.V."/>
            <person name="Crous P."/>
            <person name="Smith M.E."/>
        </authorList>
    </citation>
    <scope>NUCLEOTIDE SEQUENCE</scope>
    <source>
        <strain evidence="1">RSA 2271</strain>
    </source>
</reference>
<organism evidence="1 2">
    <name type="scientific">Spiromyces aspiralis</name>
    <dbReference type="NCBI Taxonomy" id="68401"/>
    <lineage>
        <taxon>Eukaryota</taxon>
        <taxon>Fungi</taxon>
        <taxon>Fungi incertae sedis</taxon>
        <taxon>Zoopagomycota</taxon>
        <taxon>Kickxellomycotina</taxon>
        <taxon>Kickxellomycetes</taxon>
        <taxon>Kickxellales</taxon>
        <taxon>Kickxellaceae</taxon>
        <taxon>Spiromyces</taxon>
    </lineage>
</organism>
<proteinExistence type="predicted"/>
<gene>
    <name evidence="1" type="ORF">EV182_008005</name>
</gene>
<protein>
    <submittedName>
        <fullName evidence="1">Uncharacterized protein</fullName>
    </submittedName>
</protein>